<evidence type="ECO:0000256" key="1">
    <source>
        <dbReference type="ARBA" id="ARBA00022747"/>
    </source>
</evidence>
<dbReference type="InterPro" id="IPR044946">
    <property type="entry name" value="Restrct_endonuc_typeI_TRD_sf"/>
</dbReference>
<proteinExistence type="predicted"/>
<sequence>MNDVPLGELIRPANVERAVDRTFPILSMTMRDGLVDQKSRFKKQIASADLSTYKVIRHGQLVVGFPIDEGVLDFQLIYPAGIVSPAYGVWDLVDDSRVDRRYLKSALRSSRSLRYYRTKLQGSTARRRSLPNDVFLELPIHLPSIEEQRRIATILDQADAIRAKRRQILTHLDALAQSTFHAMFDVAVDASVRFDELTLGMRNGVSPSTHGTFNATVLTLSAVTRGPFNPAASKSATFDTEPPEAQRVSSRDLLICRGNGNKQLVGVGVRAGRDRPDLVFPDTIIAARIDIDVANPRYLEHAWRQPQVRRQIESGARTTNGTYKVNQQVLGAVELPLPSLSAQQEFAGLVAEIEVHRCTVERALAADDELFASLQSRAFRGEL</sequence>
<reference evidence="3 4" key="1">
    <citation type="submission" date="2016-06" db="EMBL/GenBank/DDBJ databases">
        <title>Genome sequence of Oerskovia enterophila DSM 43852.</title>
        <authorList>
            <person name="Poehlein A."/>
            <person name="Jag V."/>
            <person name="Bengelsdorf F.R."/>
            <person name="Daniel R."/>
            <person name="Duerre P."/>
        </authorList>
    </citation>
    <scope>NUCLEOTIDE SEQUENCE [LARGE SCALE GENOMIC DNA]</scope>
    <source>
        <strain evidence="3 4">DSM 43852</strain>
    </source>
</reference>
<dbReference type="InterPro" id="IPR052021">
    <property type="entry name" value="Type-I_RS_S_subunit"/>
</dbReference>
<dbReference type="PANTHER" id="PTHR30408">
    <property type="entry name" value="TYPE-1 RESTRICTION ENZYME ECOKI SPECIFICITY PROTEIN"/>
    <property type="match status" value="1"/>
</dbReference>
<dbReference type="EMBL" id="MAQA01000045">
    <property type="protein sequence ID" value="OCI30100.1"/>
    <property type="molecule type" value="Genomic_DNA"/>
</dbReference>
<evidence type="ECO:0000256" key="2">
    <source>
        <dbReference type="ARBA" id="ARBA00023125"/>
    </source>
</evidence>
<organism evidence="3 4">
    <name type="scientific">Oerskovia enterophila</name>
    <dbReference type="NCBI Taxonomy" id="43678"/>
    <lineage>
        <taxon>Bacteria</taxon>
        <taxon>Bacillati</taxon>
        <taxon>Actinomycetota</taxon>
        <taxon>Actinomycetes</taxon>
        <taxon>Micrococcales</taxon>
        <taxon>Cellulomonadaceae</taxon>
        <taxon>Oerskovia</taxon>
    </lineage>
</organism>
<dbReference type="Gene3D" id="3.90.220.20">
    <property type="entry name" value="DNA methylase specificity domains"/>
    <property type="match status" value="2"/>
</dbReference>
<accession>A0ABX2Y0M0</accession>
<dbReference type="PANTHER" id="PTHR30408:SF12">
    <property type="entry name" value="TYPE I RESTRICTION ENZYME MJAVIII SPECIFICITY SUBUNIT"/>
    <property type="match status" value="1"/>
</dbReference>
<protein>
    <submittedName>
        <fullName evidence="3">Type-1 restriction enzyme EcoKI specificity protein</fullName>
    </submittedName>
</protein>
<keyword evidence="4" id="KW-1185">Reference proteome</keyword>
<dbReference type="SUPFAM" id="SSF116734">
    <property type="entry name" value="DNA methylase specificity domain"/>
    <property type="match status" value="2"/>
</dbReference>
<gene>
    <name evidence="3" type="primary">hsdS</name>
    <name evidence="3" type="ORF">OERS_31970</name>
</gene>
<dbReference type="RefSeq" id="WP_139107881.1">
    <property type="nucleotide sequence ID" value="NZ_MAQA01000045.1"/>
</dbReference>
<name>A0ABX2Y0M0_9CELL</name>
<evidence type="ECO:0000313" key="3">
    <source>
        <dbReference type="EMBL" id="OCI30100.1"/>
    </source>
</evidence>
<evidence type="ECO:0000313" key="4">
    <source>
        <dbReference type="Proteomes" id="UP000093412"/>
    </source>
</evidence>
<comment type="caution">
    <text evidence="3">The sequence shown here is derived from an EMBL/GenBank/DDBJ whole genome shotgun (WGS) entry which is preliminary data.</text>
</comment>
<dbReference type="Proteomes" id="UP000093412">
    <property type="component" value="Unassembled WGS sequence"/>
</dbReference>
<keyword evidence="1" id="KW-0680">Restriction system</keyword>
<keyword evidence="2" id="KW-0238">DNA-binding</keyword>